<feature type="coiled-coil region" evidence="1">
    <location>
        <begin position="87"/>
        <end position="142"/>
    </location>
</feature>
<dbReference type="AlphaFoldDB" id="A0A511AVK0"/>
<dbReference type="Proteomes" id="UP000321230">
    <property type="component" value="Unassembled WGS sequence"/>
</dbReference>
<reference evidence="3 4" key="1">
    <citation type="submission" date="2019-07" db="EMBL/GenBank/DDBJ databases">
        <title>Whole genome shotgun sequence of Gluconobacter wancherniae NBRC 103581.</title>
        <authorList>
            <person name="Hosoyama A."/>
            <person name="Uohara A."/>
            <person name="Ohji S."/>
            <person name="Ichikawa N."/>
        </authorList>
    </citation>
    <scope>NUCLEOTIDE SEQUENCE [LARGE SCALE GENOMIC DNA]</scope>
    <source>
        <strain evidence="3 4">NBRC 103581</strain>
    </source>
</reference>
<keyword evidence="1" id="KW-0175">Coiled coil</keyword>
<gene>
    <name evidence="3" type="ORF">GWA01_00080</name>
</gene>
<organism evidence="3 4">
    <name type="scientific">Gluconobacter wancherniae NBRC 103581</name>
    <dbReference type="NCBI Taxonomy" id="656744"/>
    <lineage>
        <taxon>Bacteria</taxon>
        <taxon>Pseudomonadati</taxon>
        <taxon>Pseudomonadota</taxon>
        <taxon>Alphaproteobacteria</taxon>
        <taxon>Acetobacterales</taxon>
        <taxon>Acetobacteraceae</taxon>
        <taxon>Gluconobacter</taxon>
    </lineage>
</organism>
<feature type="compositionally biased region" description="Polar residues" evidence="2">
    <location>
        <begin position="162"/>
        <end position="181"/>
    </location>
</feature>
<accession>A0A511AVK0</accession>
<sequence length="181" mass="20939">MAQPSLRLSPQAAEQLMTLRQRRAAEARQLLSAATLQVDQRLALLNHASQILSDHQTHQLQVQTKIAARAQNAPVSAVLMRRDHEHIEELARHEKRLEDGITQAERDVEKSRQLAAVTRRLLMQYEQREKQARDLLERVLTEHRTAQEQREEQDIAELAMMRQSSGRLTRQRSTTSRFSLP</sequence>
<evidence type="ECO:0000256" key="2">
    <source>
        <dbReference type="SAM" id="MobiDB-lite"/>
    </source>
</evidence>
<dbReference type="EMBL" id="BJUZ01000001">
    <property type="protein sequence ID" value="GEK92238.1"/>
    <property type="molecule type" value="Genomic_DNA"/>
</dbReference>
<comment type="caution">
    <text evidence="3">The sequence shown here is derived from an EMBL/GenBank/DDBJ whole genome shotgun (WGS) entry which is preliminary data.</text>
</comment>
<evidence type="ECO:0000256" key="1">
    <source>
        <dbReference type="SAM" id="Coils"/>
    </source>
</evidence>
<dbReference type="RefSeq" id="WP_146792829.1">
    <property type="nucleotide sequence ID" value="NZ_BARC01000005.1"/>
</dbReference>
<keyword evidence="4" id="KW-1185">Reference proteome</keyword>
<protein>
    <submittedName>
        <fullName evidence="3">Uncharacterized protein</fullName>
    </submittedName>
</protein>
<evidence type="ECO:0000313" key="3">
    <source>
        <dbReference type="EMBL" id="GEK92238.1"/>
    </source>
</evidence>
<evidence type="ECO:0000313" key="4">
    <source>
        <dbReference type="Proteomes" id="UP000321230"/>
    </source>
</evidence>
<name>A0A511AVK0_9PROT</name>
<dbReference type="OrthoDB" id="7266404at2"/>
<proteinExistence type="predicted"/>
<feature type="region of interest" description="Disordered" evidence="2">
    <location>
        <begin position="161"/>
        <end position="181"/>
    </location>
</feature>